<keyword evidence="1" id="KW-0472">Membrane</keyword>
<dbReference type="eggNOG" id="COG0841">
    <property type="taxonomic scope" value="Bacteria"/>
</dbReference>
<dbReference type="OrthoDB" id="9807612at2"/>
<feature type="transmembrane region" description="Helical" evidence="1">
    <location>
        <begin position="533"/>
        <end position="554"/>
    </location>
</feature>
<dbReference type="GO" id="GO:0042910">
    <property type="term" value="F:xenobiotic transmembrane transporter activity"/>
    <property type="evidence" value="ECO:0007669"/>
    <property type="project" value="TreeGrafter"/>
</dbReference>
<dbReference type="SUPFAM" id="SSF82714">
    <property type="entry name" value="Multidrug efflux transporter AcrB TolC docking domain, DN and DC subdomains"/>
    <property type="match status" value="2"/>
</dbReference>
<dbReference type="Gene3D" id="3.30.70.1430">
    <property type="entry name" value="Multidrug efflux transporter AcrB pore domain"/>
    <property type="match status" value="2"/>
</dbReference>
<keyword evidence="3" id="KW-1185">Reference proteome</keyword>
<keyword evidence="1" id="KW-1133">Transmembrane helix</keyword>
<proteinExistence type="predicted"/>
<evidence type="ECO:0000256" key="1">
    <source>
        <dbReference type="SAM" id="Phobius"/>
    </source>
</evidence>
<dbReference type="Gene3D" id="3.30.70.1320">
    <property type="entry name" value="Multidrug efflux transporter AcrB pore domain like"/>
    <property type="match status" value="1"/>
</dbReference>
<dbReference type="SUPFAM" id="SSF82693">
    <property type="entry name" value="Multidrug efflux transporter AcrB pore domain, PN1, PN2, PC1 and PC2 subdomains"/>
    <property type="match status" value="3"/>
</dbReference>
<organism evidence="2 3">
    <name type="scientific">Desulfococcus multivorans DSM 2059</name>
    <dbReference type="NCBI Taxonomy" id="1121405"/>
    <lineage>
        <taxon>Bacteria</taxon>
        <taxon>Pseudomonadati</taxon>
        <taxon>Thermodesulfobacteriota</taxon>
        <taxon>Desulfobacteria</taxon>
        <taxon>Desulfobacterales</taxon>
        <taxon>Desulfococcaceae</taxon>
        <taxon>Desulfococcus</taxon>
    </lineage>
</organism>
<feature type="transmembrane region" description="Helical" evidence="1">
    <location>
        <begin position="997"/>
        <end position="1023"/>
    </location>
</feature>
<dbReference type="RefSeq" id="WP_020878697.1">
    <property type="nucleotide sequence ID" value="NZ_ATHJ01000129.1"/>
</dbReference>
<accession>S7T7T6</accession>
<dbReference type="STRING" id="897.B2D07_14690"/>
<dbReference type="PANTHER" id="PTHR32063:SF0">
    <property type="entry name" value="SWARMING MOTILITY PROTEIN SWRC"/>
    <property type="match status" value="1"/>
</dbReference>
<feature type="transmembrane region" description="Helical" evidence="1">
    <location>
        <begin position="361"/>
        <end position="381"/>
    </location>
</feature>
<feature type="transmembrane region" description="Helical" evidence="1">
    <location>
        <begin position="435"/>
        <end position="455"/>
    </location>
</feature>
<dbReference type="InterPro" id="IPR001036">
    <property type="entry name" value="Acrflvin-R"/>
</dbReference>
<dbReference type="AlphaFoldDB" id="S7T7T6"/>
<evidence type="ECO:0000313" key="2">
    <source>
        <dbReference type="EMBL" id="EPR33192.1"/>
    </source>
</evidence>
<feature type="transmembrane region" description="Helical" evidence="1">
    <location>
        <begin position="920"/>
        <end position="944"/>
    </location>
</feature>
<feature type="transmembrane region" description="Helical" evidence="1">
    <location>
        <begin position="894"/>
        <end position="914"/>
    </location>
</feature>
<name>S7T7T6_DESML</name>
<dbReference type="Gene3D" id="1.20.1640.10">
    <property type="entry name" value="Multidrug efflux transporter AcrB transmembrane domain"/>
    <property type="match status" value="2"/>
</dbReference>
<dbReference type="SUPFAM" id="SSF82866">
    <property type="entry name" value="Multidrug efflux transporter AcrB transmembrane domain"/>
    <property type="match status" value="2"/>
</dbReference>
<feature type="transmembrane region" description="Helical" evidence="1">
    <location>
        <begin position="868"/>
        <end position="887"/>
    </location>
</feature>
<dbReference type="Proteomes" id="UP000014977">
    <property type="component" value="Unassembled WGS sequence"/>
</dbReference>
<evidence type="ECO:0000313" key="3">
    <source>
        <dbReference type="Proteomes" id="UP000014977"/>
    </source>
</evidence>
<protein>
    <submittedName>
        <fullName evidence="2">Acriflavin resistance protein</fullName>
    </submittedName>
</protein>
<feature type="transmembrane region" description="Helical" evidence="1">
    <location>
        <begin position="467"/>
        <end position="490"/>
    </location>
</feature>
<feature type="transmembrane region" description="Helical" evidence="1">
    <location>
        <begin position="964"/>
        <end position="985"/>
    </location>
</feature>
<dbReference type="InterPro" id="IPR027463">
    <property type="entry name" value="AcrB_DN_DC_subdom"/>
</dbReference>
<dbReference type="EMBL" id="ATHJ01000129">
    <property type="protein sequence ID" value="EPR33192.1"/>
    <property type="molecule type" value="Genomic_DNA"/>
</dbReference>
<dbReference type="Gene3D" id="3.30.2090.10">
    <property type="entry name" value="Multidrug efflux transporter AcrB TolC docking domain, DN and DC subdomains"/>
    <property type="match status" value="2"/>
</dbReference>
<dbReference type="PANTHER" id="PTHR32063">
    <property type="match status" value="1"/>
</dbReference>
<dbReference type="GO" id="GO:0005886">
    <property type="term" value="C:plasma membrane"/>
    <property type="evidence" value="ECO:0007669"/>
    <property type="project" value="TreeGrafter"/>
</dbReference>
<sequence>MKPHRFALNNPWLMLVCALLTAVVGLKAFLTLPVEYFPDTSPPQVAVVTVEPGAAAADVSRRITEVIEKELSSLSGLKKISSTSRDAVSSVTAEFFYEKPMGEAVVDTQNAISRIRADLPDDIMEPRIYRITDATRPILTLALFPRSGSPLDLARIRLLADNDIKDFLLGLPGVADVDTFGGNRLQIDVRLDKDRLRAYGLNPEQVGSAIRAQNITAPAGLVYRPDGERLVKTLGEFKDLADIENVVVGRKQEAYIRLTDVGTVALGIQDPRSLYHGNGRAAVAVNVLRAEGGDTMAAIAAVKAALPGMQAQWPDIDVEITDDQAPLIDRNTTGMRQSLFMAVGLTVMIIFVFLANLRAAFIALVSIPLSFLFGLAALGFTGYTLNIVTLSGLIIATGMVVDATVVVLENIHRHLDSSEGGGNISDRVEGAVGEILTAIAAGMLTTVAMLIPIMFAGGYVEKVLRQFTITLSLALVGSLLSAVFVVPLIARRLIRPDWKPNRLERLVRPFDRPVAALADVYVRLLKTALKWRVTALVLAVVALVLTVRIVVPLIGRELMPPMDTGIAKVFFEMPPATAIVEMENRLVAVEAILRKTSSVRMISSVVGSEPGEISFGGGGQTLQTAQITVTLDTRDQRDESIWEIGDHWRAELAGMPGIRSLQVYEFGATPMSTSRAPIDLVIHGRDSRVLQSLARELEKRLEGTSGLVDLTRTWWPDKPEVNITVDAWMARRYGITPADVARQMQAAIDGIPASGFRLKGFLDVPIRVSLDEVWVSDSAHLADIDIDTPNGKIPLRALASVSDNQGQTIITRENLQNTLDLTGYNRTRRISQVLEETAGRLSGMDWPGGYGLVVSGTAAEMKDSMGRILEAVGIGLVFLVVLLVGIFRSFLLPIPILVAIPLAVMGSLWGLLFYGKPMCMPAMMGILLLAGIIINNSIFLIDFIQQARADGMDRASALEASVRLRLRPVLMTTISTFVGMLPIIYETAVGLERMSPLGTAAGFGLIIGTVMTLVVTPVVYSLMDDIGLFFRRLRVPKRPLRSL</sequence>
<dbReference type="PRINTS" id="PR00702">
    <property type="entry name" value="ACRIFLAVINRP"/>
</dbReference>
<comment type="caution">
    <text evidence="2">The sequence shown here is derived from an EMBL/GenBank/DDBJ whole genome shotgun (WGS) entry which is preliminary data.</text>
</comment>
<feature type="transmembrane region" description="Helical" evidence="1">
    <location>
        <begin position="338"/>
        <end position="354"/>
    </location>
</feature>
<keyword evidence="1" id="KW-0812">Transmembrane</keyword>
<dbReference type="Gene3D" id="3.30.70.1440">
    <property type="entry name" value="Multidrug efflux transporter AcrB pore domain"/>
    <property type="match status" value="1"/>
</dbReference>
<feature type="transmembrane region" description="Helical" evidence="1">
    <location>
        <begin position="387"/>
        <end position="408"/>
    </location>
</feature>
<reference evidence="2 3" key="1">
    <citation type="journal article" date="2013" name="Genome Announc.">
        <title>Draft genome sequences for three mercury-methylating, sulfate-reducing bacteria.</title>
        <authorList>
            <person name="Brown S.D."/>
            <person name="Hurt R.A.Jr."/>
            <person name="Gilmour C.C."/>
            <person name="Elias D.A."/>
        </authorList>
    </citation>
    <scope>NUCLEOTIDE SEQUENCE [LARGE SCALE GENOMIC DNA]</scope>
    <source>
        <strain evidence="2 3">DSM 2059</strain>
    </source>
</reference>
<dbReference type="Pfam" id="PF00873">
    <property type="entry name" value="ACR_tran"/>
    <property type="match status" value="1"/>
</dbReference>
<gene>
    <name evidence="2" type="ORF">dsmv_3541</name>
</gene>